<organism evidence="2 3">
    <name type="scientific">Streptomyces levis</name>
    <dbReference type="NCBI Taxonomy" id="285566"/>
    <lineage>
        <taxon>Bacteria</taxon>
        <taxon>Bacillati</taxon>
        <taxon>Actinomycetota</taxon>
        <taxon>Actinomycetes</taxon>
        <taxon>Kitasatosporales</taxon>
        <taxon>Streptomycetaceae</taxon>
        <taxon>Streptomyces</taxon>
    </lineage>
</organism>
<name>A0ABN3N7P1_9ACTN</name>
<protein>
    <submittedName>
        <fullName evidence="2">Uncharacterized protein</fullName>
    </submittedName>
</protein>
<gene>
    <name evidence="2" type="ORF">GCM10010423_04320</name>
</gene>
<dbReference type="Proteomes" id="UP001501095">
    <property type="component" value="Unassembled WGS sequence"/>
</dbReference>
<accession>A0ABN3N7P1</accession>
<feature type="compositionally biased region" description="Basic and acidic residues" evidence="1">
    <location>
        <begin position="26"/>
        <end position="38"/>
    </location>
</feature>
<evidence type="ECO:0000313" key="2">
    <source>
        <dbReference type="EMBL" id="GAA2516029.1"/>
    </source>
</evidence>
<feature type="region of interest" description="Disordered" evidence="1">
    <location>
        <begin position="26"/>
        <end position="51"/>
    </location>
</feature>
<evidence type="ECO:0000256" key="1">
    <source>
        <dbReference type="SAM" id="MobiDB-lite"/>
    </source>
</evidence>
<comment type="caution">
    <text evidence="2">The sequence shown here is derived from an EMBL/GenBank/DDBJ whole genome shotgun (WGS) entry which is preliminary data.</text>
</comment>
<evidence type="ECO:0000313" key="3">
    <source>
        <dbReference type="Proteomes" id="UP001501095"/>
    </source>
</evidence>
<reference evidence="2 3" key="1">
    <citation type="journal article" date="2019" name="Int. J. Syst. Evol. Microbiol.">
        <title>The Global Catalogue of Microorganisms (GCM) 10K type strain sequencing project: providing services to taxonomists for standard genome sequencing and annotation.</title>
        <authorList>
            <consortium name="The Broad Institute Genomics Platform"/>
            <consortium name="The Broad Institute Genome Sequencing Center for Infectious Disease"/>
            <person name="Wu L."/>
            <person name="Ma J."/>
        </authorList>
    </citation>
    <scope>NUCLEOTIDE SEQUENCE [LARGE SCALE GENOMIC DNA]</scope>
    <source>
        <strain evidence="2 3">JCM 6924</strain>
    </source>
</reference>
<dbReference type="EMBL" id="BAAATM010000002">
    <property type="protein sequence ID" value="GAA2516029.1"/>
    <property type="molecule type" value="Genomic_DNA"/>
</dbReference>
<proteinExistence type="predicted"/>
<keyword evidence="3" id="KW-1185">Reference proteome</keyword>
<sequence>MAEGTRAALWREAPVGRSGAIRHEHLRLGDTFSDHEAEAEADEREGGGPGS</sequence>